<evidence type="ECO:0000313" key="1">
    <source>
        <dbReference type="EMBL" id="CEM41852.1"/>
    </source>
</evidence>
<dbReference type="PhylomeDB" id="A0A0G4HDA5"/>
<name>A0A0G4HDA5_9ALVE</name>
<dbReference type="AlphaFoldDB" id="A0A0G4HDA5"/>
<proteinExistence type="predicted"/>
<organism evidence="1">
    <name type="scientific">Chromera velia CCMP2878</name>
    <dbReference type="NCBI Taxonomy" id="1169474"/>
    <lineage>
        <taxon>Eukaryota</taxon>
        <taxon>Sar</taxon>
        <taxon>Alveolata</taxon>
        <taxon>Colpodellida</taxon>
        <taxon>Chromeraceae</taxon>
        <taxon>Chromera</taxon>
    </lineage>
</organism>
<gene>
    <name evidence="1" type="ORF">Cvel_6367</name>
</gene>
<dbReference type="EMBL" id="CDMZ01002322">
    <property type="protein sequence ID" value="CEM41852.1"/>
    <property type="molecule type" value="Genomic_DNA"/>
</dbReference>
<protein>
    <submittedName>
        <fullName evidence="1">Uncharacterized protein</fullName>
    </submittedName>
</protein>
<dbReference type="VEuPathDB" id="CryptoDB:Cvel_6367"/>
<reference evidence="1" key="1">
    <citation type="submission" date="2014-11" db="EMBL/GenBank/DDBJ databases">
        <authorList>
            <person name="Otto D Thomas"/>
            <person name="Naeem Raeece"/>
        </authorList>
    </citation>
    <scope>NUCLEOTIDE SEQUENCE</scope>
</reference>
<sequence>MTSQALLRRAQKAASLYHQSMIQGELDHKVILVLEEIGVTVFSPHNPLMLLHAFVDHGVEVEGKLIKLPIVTTSNYKIDPAKMGHGNVIYRGVPTFECLQATADALILACYNDSGTRLSRQQESQLEALRSRVEDLVPIVLNVFKDPSTRLMS</sequence>
<accession>A0A0G4HDA5</accession>